<keyword evidence="3" id="KW-0067">ATP-binding</keyword>
<evidence type="ECO:0000313" key="5">
    <source>
        <dbReference type="EMBL" id="GAI80210.1"/>
    </source>
</evidence>
<dbReference type="PROSITE" id="PS50893">
    <property type="entry name" value="ABC_TRANSPORTER_2"/>
    <property type="match status" value="1"/>
</dbReference>
<sequence>MARDAIVAEGLTYRYGELVAVDCISFNVAEGEILGFLGPNGAGKTTVIKMLTGQLKPKAGKATLLGMDVARNADRVQGDIGVCFEETNLYEQMSAIENLKLFARLFGVQSFDAEALLKRVGLAGRGKDRVATYSKGMKQRLMVARSLVNRPRVLFLDEPTAGLDPTSSEAIRNIILEERERGATVFLTTHDMLEAD</sequence>
<dbReference type="InterPro" id="IPR003593">
    <property type="entry name" value="AAA+_ATPase"/>
</dbReference>
<reference evidence="5" key="1">
    <citation type="journal article" date="2014" name="Front. Microbiol.">
        <title>High frequency of phylogenetically diverse reductive dehalogenase-homologous genes in deep subseafloor sedimentary metagenomes.</title>
        <authorList>
            <person name="Kawai M."/>
            <person name="Futagami T."/>
            <person name="Toyoda A."/>
            <person name="Takaki Y."/>
            <person name="Nishi S."/>
            <person name="Hori S."/>
            <person name="Arai W."/>
            <person name="Tsubouchi T."/>
            <person name="Morono Y."/>
            <person name="Uchiyama I."/>
            <person name="Ito T."/>
            <person name="Fujiyama A."/>
            <person name="Inagaki F."/>
            <person name="Takami H."/>
        </authorList>
    </citation>
    <scope>NUCLEOTIDE SEQUENCE</scope>
    <source>
        <strain evidence="5">Expedition CK06-06</strain>
    </source>
</reference>
<dbReference type="Gene3D" id="3.40.50.300">
    <property type="entry name" value="P-loop containing nucleotide triphosphate hydrolases"/>
    <property type="match status" value="1"/>
</dbReference>
<accession>X1SXZ3</accession>
<comment type="caution">
    <text evidence="5">The sequence shown here is derived from an EMBL/GenBank/DDBJ whole genome shotgun (WGS) entry which is preliminary data.</text>
</comment>
<organism evidence="5">
    <name type="scientific">marine sediment metagenome</name>
    <dbReference type="NCBI Taxonomy" id="412755"/>
    <lineage>
        <taxon>unclassified sequences</taxon>
        <taxon>metagenomes</taxon>
        <taxon>ecological metagenomes</taxon>
    </lineage>
</organism>
<name>X1SXZ3_9ZZZZ</name>
<proteinExistence type="predicted"/>
<dbReference type="InterPro" id="IPR017871">
    <property type="entry name" value="ABC_transporter-like_CS"/>
</dbReference>
<dbReference type="InterPro" id="IPR050763">
    <property type="entry name" value="ABC_transporter_ATP-binding"/>
</dbReference>
<dbReference type="Pfam" id="PF00005">
    <property type="entry name" value="ABC_tran"/>
    <property type="match status" value="1"/>
</dbReference>
<dbReference type="SMART" id="SM00382">
    <property type="entry name" value="AAA"/>
    <property type="match status" value="1"/>
</dbReference>
<feature type="domain" description="ABC transporter" evidence="4">
    <location>
        <begin position="6"/>
        <end position="195"/>
    </location>
</feature>
<dbReference type="SUPFAM" id="SSF52540">
    <property type="entry name" value="P-loop containing nucleoside triphosphate hydrolases"/>
    <property type="match status" value="1"/>
</dbReference>
<dbReference type="PANTHER" id="PTHR42711:SF18">
    <property type="entry name" value="ABC TRANSPORTER, ATP-BINDING PROTEIN"/>
    <property type="match status" value="1"/>
</dbReference>
<evidence type="ECO:0000256" key="3">
    <source>
        <dbReference type="ARBA" id="ARBA00022840"/>
    </source>
</evidence>
<dbReference type="GO" id="GO:0005524">
    <property type="term" value="F:ATP binding"/>
    <property type="evidence" value="ECO:0007669"/>
    <property type="project" value="UniProtKB-KW"/>
</dbReference>
<feature type="non-terminal residue" evidence="5">
    <location>
        <position position="196"/>
    </location>
</feature>
<keyword evidence="1" id="KW-0813">Transport</keyword>
<gene>
    <name evidence="5" type="ORF">S12H4_11952</name>
</gene>
<dbReference type="PANTHER" id="PTHR42711">
    <property type="entry name" value="ABC TRANSPORTER ATP-BINDING PROTEIN"/>
    <property type="match status" value="1"/>
</dbReference>
<dbReference type="InterPro" id="IPR003439">
    <property type="entry name" value="ABC_transporter-like_ATP-bd"/>
</dbReference>
<evidence type="ECO:0000256" key="1">
    <source>
        <dbReference type="ARBA" id="ARBA00022448"/>
    </source>
</evidence>
<protein>
    <recommendedName>
        <fullName evidence="4">ABC transporter domain-containing protein</fullName>
    </recommendedName>
</protein>
<keyword evidence="2" id="KW-0547">Nucleotide-binding</keyword>
<dbReference type="AlphaFoldDB" id="X1SXZ3"/>
<dbReference type="InterPro" id="IPR027417">
    <property type="entry name" value="P-loop_NTPase"/>
</dbReference>
<dbReference type="GO" id="GO:0016887">
    <property type="term" value="F:ATP hydrolysis activity"/>
    <property type="evidence" value="ECO:0007669"/>
    <property type="project" value="InterPro"/>
</dbReference>
<evidence type="ECO:0000256" key="2">
    <source>
        <dbReference type="ARBA" id="ARBA00022741"/>
    </source>
</evidence>
<dbReference type="EMBL" id="BARW01005514">
    <property type="protein sequence ID" value="GAI80210.1"/>
    <property type="molecule type" value="Genomic_DNA"/>
</dbReference>
<evidence type="ECO:0000259" key="4">
    <source>
        <dbReference type="PROSITE" id="PS50893"/>
    </source>
</evidence>
<dbReference type="PROSITE" id="PS00211">
    <property type="entry name" value="ABC_TRANSPORTER_1"/>
    <property type="match status" value="1"/>
</dbReference>